<protein>
    <submittedName>
        <fullName evidence="1">Uncharacterized protein</fullName>
    </submittedName>
</protein>
<gene>
    <name evidence="1" type="ORF">DP939_02180</name>
</gene>
<dbReference type="AlphaFoldDB" id="A0A366M5K0"/>
<sequence>MKLRTQDEIAVRIRAVADADIFGFRSEVLLGALDLEHVRRFNPEITAADWRDAPDAAGLLAEAESYHTFAIGKIRDHRGISALRSVAKLGEYAWLLCRDDVVVAMDAAPYEQYGAPKVKSFGVGFDLGWPDEPELNRMAAGDGCCPDCEEGCGR</sequence>
<accession>A0A366M5K0</accession>
<reference evidence="1 2" key="1">
    <citation type="submission" date="2018-06" db="EMBL/GenBank/DDBJ databases">
        <title>Sphaerisporangium craniellae sp. nov., isolated from a marine sponge in the South China Sea.</title>
        <authorList>
            <person name="Li L."/>
        </authorList>
    </citation>
    <scope>NUCLEOTIDE SEQUENCE [LARGE SCALE GENOMIC DNA]</scope>
    <source>
        <strain evidence="1 2">LHW63015</strain>
    </source>
</reference>
<dbReference type="EMBL" id="QMEY01000001">
    <property type="protein sequence ID" value="RBQ21538.1"/>
    <property type="molecule type" value="Genomic_DNA"/>
</dbReference>
<dbReference type="RefSeq" id="WP_113978234.1">
    <property type="nucleotide sequence ID" value="NZ_QMEY01000001.1"/>
</dbReference>
<comment type="caution">
    <text evidence="1">The sequence shown here is derived from an EMBL/GenBank/DDBJ whole genome shotgun (WGS) entry which is preliminary data.</text>
</comment>
<evidence type="ECO:0000313" key="2">
    <source>
        <dbReference type="Proteomes" id="UP000253303"/>
    </source>
</evidence>
<keyword evidence="2" id="KW-1185">Reference proteome</keyword>
<evidence type="ECO:0000313" key="1">
    <source>
        <dbReference type="EMBL" id="RBQ21538.1"/>
    </source>
</evidence>
<proteinExistence type="predicted"/>
<name>A0A366M5K0_9ACTN</name>
<organism evidence="1 2">
    <name type="scientific">Spongiactinospora rosea</name>
    <dbReference type="NCBI Taxonomy" id="2248750"/>
    <lineage>
        <taxon>Bacteria</taxon>
        <taxon>Bacillati</taxon>
        <taxon>Actinomycetota</taxon>
        <taxon>Actinomycetes</taxon>
        <taxon>Streptosporangiales</taxon>
        <taxon>Streptosporangiaceae</taxon>
        <taxon>Spongiactinospora</taxon>
    </lineage>
</organism>
<dbReference type="OrthoDB" id="3366833at2"/>
<dbReference type="Proteomes" id="UP000253303">
    <property type="component" value="Unassembled WGS sequence"/>
</dbReference>